<dbReference type="Proteomes" id="UP001161325">
    <property type="component" value="Unassembled WGS sequence"/>
</dbReference>
<reference evidence="1" key="1">
    <citation type="submission" date="2022-08" db="EMBL/GenBank/DDBJ databases">
        <title>Draft genome sequencing of Roseisolibacter agri AW1220.</title>
        <authorList>
            <person name="Tobiishi Y."/>
            <person name="Tonouchi A."/>
        </authorList>
    </citation>
    <scope>NUCLEOTIDE SEQUENCE</scope>
    <source>
        <strain evidence="1">AW1220</strain>
    </source>
</reference>
<evidence type="ECO:0000313" key="2">
    <source>
        <dbReference type="Proteomes" id="UP001161325"/>
    </source>
</evidence>
<protein>
    <submittedName>
        <fullName evidence="1">Uncharacterized protein</fullName>
    </submittedName>
</protein>
<accession>A0AA37QB45</accession>
<keyword evidence="2" id="KW-1185">Reference proteome</keyword>
<proteinExistence type="predicted"/>
<organism evidence="1 2">
    <name type="scientific">Roseisolibacter agri</name>
    <dbReference type="NCBI Taxonomy" id="2014610"/>
    <lineage>
        <taxon>Bacteria</taxon>
        <taxon>Pseudomonadati</taxon>
        <taxon>Gemmatimonadota</taxon>
        <taxon>Gemmatimonadia</taxon>
        <taxon>Gemmatimonadales</taxon>
        <taxon>Gemmatimonadaceae</taxon>
        <taxon>Roseisolibacter</taxon>
    </lineage>
</organism>
<dbReference type="EMBL" id="BRXS01000003">
    <property type="protein sequence ID" value="GLC25656.1"/>
    <property type="molecule type" value="Genomic_DNA"/>
</dbReference>
<name>A0AA37QB45_9BACT</name>
<evidence type="ECO:0000313" key="1">
    <source>
        <dbReference type="EMBL" id="GLC25656.1"/>
    </source>
</evidence>
<gene>
    <name evidence="1" type="ORF">rosag_21690</name>
</gene>
<sequence>MTATPATAASAAARSVEREGRKLVDMAVDLGSRMARGGDAAVGARWGVVRAATIGIPGWPCVGRFTPALRFLARTPNGRAGPRSGPARAAVRWRRIRA</sequence>
<dbReference type="AlphaFoldDB" id="A0AA37QB45"/>
<comment type="caution">
    <text evidence="1">The sequence shown here is derived from an EMBL/GenBank/DDBJ whole genome shotgun (WGS) entry which is preliminary data.</text>
</comment>